<name>A0A1U9JSF2_9HYPH</name>
<evidence type="ECO:0000313" key="1">
    <source>
        <dbReference type="EMBL" id="AQS40794.1"/>
    </source>
</evidence>
<dbReference type="STRING" id="1902579.BHV28_00680"/>
<gene>
    <name evidence="1" type="ORF">BHV28_00680</name>
</gene>
<evidence type="ECO:0000313" key="2">
    <source>
        <dbReference type="Proteomes" id="UP000188912"/>
    </source>
</evidence>
<accession>A0A1U9JSF2</accession>
<dbReference type="EMBL" id="CP017315">
    <property type="protein sequence ID" value="AQS40794.1"/>
    <property type="molecule type" value="Genomic_DNA"/>
</dbReference>
<reference evidence="1 2" key="2">
    <citation type="journal article" date="2016" name="Sci. Rep.">
        <title>The genome of Rhizobiales bacteria in predatory ants reveals urease gene functions but no genes for nitrogen fixation.</title>
        <authorList>
            <person name="Neuvonen M.M."/>
            <person name="Tamarit D."/>
            <person name="Naslund K."/>
            <person name="Liebig J."/>
            <person name="Feldhaar H."/>
            <person name="Moran N.A."/>
            <person name="Guy L."/>
            <person name="Andersson S.G."/>
        </authorList>
    </citation>
    <scope>NUCLEOTIDE SEQUENCE [LARGE SCALE GENOMIC DNA]</scope>
    <source>
        <strain evidence="1 2">Hsal</strain>
    </source>
</reference>
<dbReference type="InterPro" id="IPR009531">
    <property type="entry name" value="DUF1150"/>
</dbReference>
<organism evidence="1 2">
    <name type="scientific">Candidatus Tokpelaia hoelldobleri</name>
    <dbReference type="NCBI Taxonomy" id="1902579"/>
    <lineage>
        <taxon>Bacteria</taxon>
        <taxon>Pseudomonadati</taxon>
        <taxon>Pseudomonadota</taxon>
        <taxon>Alphaproteobacteria</taxon>
        <taxon>Hyphomicrobiales</taxon>
        <taxon>Candidatus Tokpelaia</taxon>
    </lineage>
</organism>
<dbReference type="AlphaFoldDB" id="A0A1U9JSF2"/>
<dbReference type="KEGG" id="thd:BHV28_00680"/>
<dbReference type="Proteomes" id="UP000188912">
    <property type="component" value="Chromosome"/>
</dbReference>
<reference evidence="1 2" key="1">
    <citation type="journal article" date="2010" name="Science">
        <title>Genomic comparison of the ants Camponotus floridanus and Harpegnathos saltator.</title>
        <authorList>
            <person name="Bonasio R."/>
            <person name="Zhang G."/>
            <person name="Ye C."/>
            <person name="Mutti N.S."/>
            <person name="Fang X."/>
            <person name="Qin N."/>
            <person name="Donahue G."/>
            <person name="Yang P."/>
            <person name="Li Q."/>
            <person name="Li C."/>
            <person name="Zhang P."/>
            <person name="Huang Z."/>
            <person name="Berger S.L."/>
            <person name="Reinberg D."/>
            <person name="Wang J."/>
            <person name="Liebig J."/>
        </authorList>
    </citation>
    <scope>NUCLEOTIDE SEQUENCE [LARGE SCALE GENOMIC DNA]</scope>
    <source>
        <strain evidence="1 2">Hsal</strain>
    </source>
</reference>
<keyword evidence="2" id="KW-1185">Reference proteome</keyword>
<protein>
    <recommendedName>
        <fullName evidence="3">NADH oxidase</fullName>
    </recommendedName>
</protein>
<evidence type="ECO:0008006" key="3">
    <source>
        <dbReference type="Google" id="ProtNLM"/>
    </source>
</evidence>
<dbReference type="Pfam" id="PF06620">
    <property type="entry name" value="DUF1150"/>
    <property type="match status" value="1"/>
</dbReference>
<sequence>MEEKIVFTDVEFAELGEGRIAYLKRVTTDDLAQRFPGLPPMTPGIEIWALFGAAGEPIVLSDVRAQALAQAHEHELETVMLH</sequence>
<proteinExistence type="predicted"/>